<dbReference type="InterPro" id="IPR035892">
    <property type="entry name" value="C2_domain_sf"/>
</dbReference>
<gene>
    <name evidence="3" type="ORF">BCR44DRAFT_57241</name>
</gene>
<dbReference type="Gene3D" id="2.60.40.150">
    <property type="entry name" value="C2 domain"/>
    <property type="match status" value="1"/>
</dbReference>
<accession>A0A1Y2H8X5</accession>
<feature type="compositionally biased region" description="Basic and acidic residues" evidence="1">
    <location>
        <begin position="38"/>
        <end position="53"/>
    </location>
</feature>
<evidence type="ECO:0000256" key="1">
    <source>
        <dbReference type="SAM" id="MobiDB-lite"/>
    </source>
</evidence>
<proteinExistence type="predicted"/>
<dbReference type="InterPro" id="IPR052981">
    <property type="entry name" value="Ingression_C2_domain"/>
</dbReference>
<evidence type="ECO:0000313" key="3">
    <source>
        <dbReference type="EMBL" id="ORZ30153.1"/>
    </source>
</evidence>
<feature type="region of interest" description="Disordered" evidence="1">
    <location>
        <begin position="37"/>
        <end position="58"/>
    </location>
</feature>
<dbReference type="PANTHER" id="PTHR47052">
    <property type="entry name" value="CONSERVED SERINE PROLINE-RICH PROTEIN (AFU_ORTHOLOGUE AFUA_2G01790)"/>
    <property type="match status" value="1"/>
</dbReference>
<dbReference type="OrthoDB" id="270970at2759"/>
<dbReference type="SMART" id="SM00239">
    <property type="entry name" value="C2"/>
    <property type="match status" value="1"/>
</dbReference>
<feature type="non-terminal residue" evidence="3">
    <location>
        <position position="137"/>
    </location>
</feature>
<dbReference type="PROSITE" id="PS50004">
    <property type="entry name" value="C2"/>
    <property type="match status" value="1"/>
</dbReference>
<dbReference type="Pfam" id="PF00168">
    <property type="entry name" value="C2"/>
    <property type="match status" value="1"/>
</dbReference>
<reference evidence="3 4" key="1">
    <citation type="submission" date="2016-07" db="EMBL/GenBank/DDBJ databases">
        <title>Pervasive Adenine N6-methylation of Active Genes in Fungi.</title>
        <authorList>
            <consortium name="DOE Joint Genome Institute"/>
            <person name="Mondo S.J."/>
            <person name="Dannebaum R.O."/>
            <person name="Kuo R.C."/>
            <person name="Labutti K."/>
            <person name="Haridas S."/>
            <person name="Kuo A."/>
            <person name="Salamov A."/>
            <person name="Ahrendt S.R."/>
            <person name="Lipzen A."/>
            <person name="Sullivan W."/>
            <person name="Andreopoulos W.B."/>
            <person name="Clum A."/>
            <person name="Lindquist E."/>
            <person name="Daum C."/>
            <person name="Ramamoorthy G.K."/>
            <person name="Gryganskyi A."/>
            <person name="Culley D."/>
            <person name="Magnuson J.K."/>
            <person name="James T.Y."/>
            <person name="O'Malley M.A."/>
            <person name="Stajich J.E."/>
            <person name="Spatafora J.W."/>
            <person name="Visel A."/>
            <person name="Grigoriev I.V."/>
        </authorList>
    </citation>
    <scope>NUCLEOTIDE SEQUENCE [LARGE SCALE GENOMIC DNA]</scope>
    <source>
        <strain evidence="3 4">PL171</strain>
    </source>
</reference>
<dbReference type="InterPro" id="IPR000008">
    <property type="entry name" value="C2_dom"/>
</dbReference>
<feature type="domain" description="C2" evidence="2">
    <location>
        <begin position="1"/>
        <end position="114"/>
    </location>
</feature>
<dbReference type="Proteomes" id="UP000193411">
    <property type="component" value="Unassembled WGS sequence"/>
</dbReference>
<evidence type="ECO:0000313" key="4">
    <source>
        <dbReference type="Proteomes" id="UP000193411"/>
    </source>
</evidence>
<dbReference type="EMBL" id="MCFL01000098">
    <property type="protein sequence ID" value="ORZ30153.1"/>
    <property type="molecule type" value="Genomic_DNA"/>
</dbReference>
<comment type="caution">
    <text evidence="3">The sequence shown here is derived from an EMBL/GenBank/DDBJ whole genome shotgun (WGS) entry which is preliminary data.</text>
</comment>
<organism evidence="3 4">
    <name type="scientific">Catenaria anguillulae PL171</name>
    <dbReference type="NCBI Taxonomy" id="765915"/>
    <lineage>
        <taxon>Eukaryota</taxon>
        <taxon>Fungi</taxon>
        <taxon>Fungi incertae sedis</taxon>
        <taxon>Blastocladiomycota</taxon>
        <taxon>Blastocladiomycetes</taxon>
        <taxon>Blastocladiales</taxon>
        <taxon>Catenariaceae</taxon>
        <taxon>Catenaria</taxon>
    </lineage>
</organism>
<dbReference type="SUPFAM" id="SSF49562">
    <property type="entry name" value="C2 domain (Calcium/lipid-binding domain, CaLB)"/>
    <property type="match status" value="1"/>
</dbReference>
<dbReference type="PANTHER" id="PTHR47052:SF3">
    <property type="entry name" value="INGRESSION PROTEIN 1"/>
    <property type="match status" value="1"/>
</dbReference>
<sequence length="137" mass="15109">MPANLGTLYVQCQRGRGLYNVEVLGRKMDPYAKLQFQGKEHKTKTADNGHKAPEWTGDPTFDFTVSDADNGSPKRILVVEVFEANKVRDDSMIGCNYSFDIAPFLSAASTDQQPAFHSWVNLQTVGGKPGGEVMLKI</sequence>
<dbReference type="CDD" id="cd00030">
    <property type="entry name" value="C2"/>
    <property type="match status" value="1"/>
</dbReference>
<name>A0A1Y2H8X5_9FUNG</name>
<evidence type="ECO:0000259" key="2">
    <source>
        <dbReference type="PROSITE" id="PS50004"/>
    </source>
</evidence>
<dbReference type="AlphaFoldDB" id="A0A1Y2H8X5"/>
<protein>
    <submittedName>
        <fullName evidence="3">C2 domain-containing protein</fullName>
    </submittedName>
</protein>
<keyword evidence="4" id="KW-1185">Reference proteome</keyword>